<dbReference type="Proteomes" id="UP000605848">
    <property type="component" value="Unassembled WGS sequence"/>
</dbReference>
<gene>
    <name evidence="1" type="ORF">JKG68_32000</name>
</gene>
<name>A0A936ZDZ8_9HYPH</name>
<sequence>MPKASNNAYSSYSPELYDVVREALYRIGDIDYQHQSDLCEVDRALSDEELKSYIKQRILAAHQKQRQPYVDLLTTLRSDQQC</sequence>
<organism evidence="1 2">
    <name type="scientific">Microvirga aerilata</name>
    <dbReference type="NCBI Taxonomy" id="670292"/>
    <lineage>
        <taxon>Bacteria</taxon>
        <taxon>Pseudomonadati</taxon>
        <taxon>Pseudomonadota</taxon>
        <taxon>Alphaproteobacteria</taxon>
        <taxon>Hyphomicrobiales</taxon>
        <taxon>Methylobacteriaceae</taxon>
        <taxon>Microvirga</taxon>
    </lineage>
</organism>
<dbReference type="RefSeq" id="WP_202066419.1">
    <property type="nucleotide sequence ID" value="NZ_JAEQMY010000238.1"/>
</dbReference>
<accession>A0A936ZDZ8</accession>
<proteinExistence type="predicted"/>
<keyword evidence="2" id="KW-1185">Reference proteome</keyword>
<dbReference type="AlphaFoldDB" id="A0A936ZDZ8"/>
<comment type="caution">
    <text evidence="1">The sequence shown here is derived from an EMBL/GenBank/DDBJ whole genome shotgun (WGS) entry which is preliminary data.</text>
</comment>
<reference evidence="1" key="1">
    <citation type="submission" date="2021-01" db="EMBL/GenBank/DDBJ databases">
        <title>Microvirga sp.</title>
        <authorList>
            <person name="Kim M.K."/>
        </authorList>
    </citation>
    <scope>NUCLEOTIDE SEQUENCE</scope>
    <source>
        <strain evidence="1">5420S-16</strain>
    </source>
</reference>
<evidence type="ECO:0000313" key="2">
    <source>
        <dbReference type="Proteomes" id="UP000605848"/>
    </source>
</evidence>
<evidence type="ECO:0000313" key="1">
    <source>
        <dbReference type="EMBL" id="MBL0408487.1"/>
    </source>
</evidence>
<protein>
    <submittedName>
        <fullName evidence="1">Uncharacterized protein</fullName>
    </submittedName>
</protein>
<dbReference type="EMBL" id="JAEQMY010000238">
    <property type="protein sequence ID" value="MBL0408487.1"/>
    <property type="molecule type" value="Genomic_DNA"/>
</dbReference>